<dbReference type="AlphaFoldDB" id="A0A5B7HMK9"/>
<name>A0A5B7HMK9_PORTR</name>
<dbReference type="Proteomes" id="UP000324222">
    <property type="component" value="Unassembled WGS sequence"/>
</dbReference>
<comment type="caution">
    <text evidence="1">The sequence shown here is derived from an EMBL/GenBank/DDBJ whole genome shotgun (WGS) entry which is preliminary data.</text>
</comment>
<sequence>MAVLVLTLQSPRPVPPLAPPPHTEDTTRLTVEAAKIHILTVLSCVEVPTHLPDITQAGHARCEKQEIRDTLVSRKEKKHQVAPRDVTTQTRAENFILGAKHTPEGACFLPPI</sequence>
<accession>A0A5B7HMK9</accession>
<gene>
    <name evidence="1" type="ORF">E2C01_066832</name>
</gene>
<dbReference type="EMBL" id="VSRR010034884">
    <property type="protein sequence ID" value="MPC72522.1"/>
    <property type="molecule type" value="Genomic_DNA"/>
</dbReference>
<proteinExistence type="predicted"/>
<protein>
    <submittedName>
        <fullName evidence="1">Uncharacterized protein</fullName>
    </submittedName>
</protein>
<evidence type="ECO:0000313" key="2">
    <source>
        <dbReference type="Proteomes" id="UP000324222"/>
    </source>
</evidence>
<evidence type="ECO:0000313" key="1">
    <source>
        <dbReference type="EMBL" id="MPC72522.1"/>
    </source>
</evidence>
<keyword evidence="2" id="KW-1185">Reference proteome</keyword>
<organism evidence="1 2">
    <name type="scientific">Portunus trituberculatus</name>
    <name type="common">Swimming crab</name>
    <name type="synonym">Neptunus trituberculatus</name>
    <dbReference type="NCBI Taxonomy" id="210409"/>
    <lineage>
        <taxon>Eukaryota</taxon>
        <taxon>Metazoa</taxon>
        <taxon>Ecdysozoa</taxon>
        <taxon>Arthropoda</taxon>
        <taxon>Crustacea</taxon>
        <taxon>Multicrustacea</taxon>
        <taxon>Malacostraca</taxon>
        <taxon>Eumalacostraca</taxon>
        <taxon>Eucarida</taxon>
        <taxon>Decapoda</taxon>
        <taxon>Pleocyemata</taxon>
        <taxon>Brachyura</taxon>
        <taxon>Eubrachyura</taxon>
        <taxon>Portunoidea</taxon>
        <taxon>Portunidae</taxon>
        <taxon>Portuninae</taxon>
        <taxon>Portunus</taxon>
    </lineage>
</organism>
<reference evidence="1 2" key="1">
    <citation type="submission" date="2019-05" db="EMBL/GenBank/DDBJ databases">
        <title>Another draft genome of Portunus trituberculatus and its Hox gene families provides insights of decapod evolution.</title>
        <authorList>
            <person name="Jeong J.-H."/>
            <person name="Song I."/>
            <person name="Kim S."/>
            <person name="Choi T."/>
            <person name="Kim D."/>
            <person name="Ryu S."/>
            <person name="Kim W."/>
        </authorList>
    </citation>
    <scope>NUCLEOTIDE SEQUENCE [LARGE SCALE GENOMIC DNA]</scope>
    <source>
        <tissue evidence="1">Muscle</tissue>
    </source>
</reference>